<accession>H3C3T1</accession>
<dbReference type="CDD" id="cd00109">
    <property type="entry name" value="Kunitz-type"/>
    <property type="match status" value="1"/>
</dbReference>
<reference evidence="4" key="3">
    <citation type="submission" date="2025-09" db="UniProtKB">
        <authorList>
            <consortium name="Ensembl"/>
        </authorList>
    </citation>
    <scope>IDENTIFICATION</scope>
</reference>
<dbReference type="GeneTree" id="ENSGT00940000168688"/>
<evidence type="ECO:0000259" key="3">
    <source>
        <dbReference type="PROSITE" id="PS50279"/>
    </source>
</evidence>
<dbReference type="InterPro" id="IPR036880">
    <property type="entry name" value="Kunitz_BPTI_sf"/>
</dbReference>
<dbReference type="CDD" id="cd22593">
    <property type="entry name" value="Kunitz_conkunitzin"/>
    <property type="match status" value="1"/>
</dbReference>
<dbReference type="InterPro" id="IPR050098">
    <property type="entry name" value="TFPI/VKTCI-like"/>
</dbReference>
<evidence type="ECO:0000256" key="2">
    <source>
        <dbReference type="SAM" id="SignalP"/>
    </source>
</evidence>
<dbReference type="HOGENOM" id="CLU_1474748_0_0_1"/>
<dbReference type="OMA" id="PLNSFCQ"/>
<dbReference type="InterPro" id="IPR002223">
    <property type="entry name" value="Kunitz_BPTI"/>
</dbReference>
<reference evidence="5" key="1">
    <citation type="journal article" date="2004" name="Nature">
        <title>Genome duplication in the teleost fish Tetraodon nigroviridis reveals the early vertebrate proto-karyotype.</title>
        <authorList>
            <person name="Jaillon O."/>
            <person name="Aury J.-M."/>
            <person name="Brunet F."/>
            <person name="Petit J.-L."/>
            <person name="Stange-Thomann N."/>
            <person name="Mauceli E."/>
            <person name="Bouneau L."/>
            <person name="Fischer C."/>
            <person name="Ozouf-Costaz C."/>
            <person name="Bernot A."/>
            <person name="Nicaud S."/>
            <person name="Jaffe D."/>
            <person name="Fisher S."/>
            <person name="Lutfalla G."/>
            <person name="Dossat C."/>
            <person name="Segurens B."/>
            <person name="Dasilva C."/>
            <person name="Salanoubat M."/>
            <person name="Levy M."/>
            <person name="Boudet N."/>
            <person name="Castellano S."/>
            <person name="Anthouard V."/>
            <person name="Jubin C."/>
            <person name="Castelli V."/>
            <person name="Katinka M."/>
            <person name="Vacherie B."/>
            <person name="Biemont C."/>
            <person name="Skalli Z."/>
            <person name="Cattolico L."/>
            <person name="Poulain J."/>
            <person name="De Berardinis V."/>
            <person name="Cruaud C."/>
            <person name="Duprat S."/>
            <person name="Brottier P."/>
            <person name="Coutanceau J.-P."/>
            <person name="Gouzy J."/>
            <person name="Parra G."/>
            <person name="Lardier G."/>
            <person name="Chapple C."/>
            <person name="McKernan K.J."/>
            <person name="McEwan P."/>
            <person name="Bosak S."/>
            <person name="Kellis M."/>
            <person name="Volff J.-N."/>
            <person name="Guigo R."/>
            <person name="Zody M.C."/>
            <person name="Mesirov J."/>
            <person name="Lindblad-Toh K."/>
            <person name="Birren B."/>
            <person name="Nusbaum C."/>
            <person name="Kahn D."/>
            <person name="Robinson-Rechavi M."/>
            <person name="Laudet V."/>
            <person name="Schachter V."/>
            <person name="Quetier F."/>
            <person name="Saurin W."/>
            <person name="Scarpelli C."/>
            <person name="Wincker P."/>
            <person name="Lander E.S."/>
            <person name="Weissenbach J."/>
            <person name="Roest Crollius H."/>
        </authorList>
    </citation>
    <scope>NUCLEOTIDE SEQUENCE [LARGE SCALE GENOMIC DNA]</scope>
</reference>
<dbReference type="Ensembl" id="ENSTNIT00000001977.1">
    <property type="protein sequence ID" value="ENSTNIP00000002900.1"/>
    <property type="gene ID" value="ENSTNIG00000001490.1"/>
</dbReference>
<dbReference type="Pfam" id="PF00014">
    <property type="entry name" value="Kunitz_BPTI"/>
    <property type="match status" value="2"/>
</dbReference>
<evidence type="ECO:0000313" key="4">
    <source>
        <dbReference type="Ensembl" id="ENSTNIP00000002900.1"/>
    </source>
</evidence>
<evidence type="ECO:0000313" key="5">
    <source>
        <dbReference type="Proteomes" id="UP000007303"/>
    </source>
</evidence>
<feature type="domain" description="BPTI/Kunitz inhibitor" evidence="3">
    <location>
        <begin position="23"/>
        <end position="73"/>
    </location>
</feature>
<feature type="signal peptide" evidence="2">
    <location>
        <begin position="1"/>
        <end position="16"/>
    </location>
</feature>
<dbReference type="AlphaFoldDB" id="H3C3T1"/>
<keyword evidence="2" id="KW-0732">Signal</keyword>
<protein>
    <recommendedName>
        <fullName evidence="3">BPTI/Kunitz inhibitor domain-containing protein</fullName>
    </recommendedName>
</protein>
<dbReference type="PROSITE" id="PS50279">
    <property type="entry name" value="BPTI_KUNITZ_2"/>
    <property type="match status" value="2"/>
</dbReference>
<dbReference type="InterPro" id="IPR020901">
    <property type="entry name" value="Prtase_inh_Kunz-CS"/>
</dbReference>
<dbReference type="SMART" id="SM00131">
    <property type="entry name" value="KU"/>
    <property type="match status" value="2"/>
</dbReference>
<keyword evidence="1" id="KW-1015">Disulfide bond</keyword>
<dbReference type="PANTHER" id="PTHR10083:SF373">
    <property type="entry name" value="SERINE PEPTIDASE INHIBITOR, KUNITZ TYPE, 2"/>
    <property type="match status" value="1"/>
</dbReference>
<feature type="chain" id="PRO_5003581786" description="BPTI/Kunitz inhibitor domain-containing protein" evidence="2">
    <location>
        <begin position="17"/>
        <end position="183"/>
    </location>
</feature>
<proteinExistence type="predicted"/>
<organism evidence="4 5">
    <name type="scientific">Tetraodon nigroviridis</name>
    <name type="common">Spotted green pufferfish</name>
    <name type="synonym">Chelonodon nigroviridis</name>
    <dbReference type="NCBI Taxonomy" id="99883"/>
    <lineage>
        <taxon>Eukaryota</taxon>
        <taxon>Metazoa</taxon>
        <taxon>Chordata</taxon>
        <taxon>Craniata</taxon>
        <taxon>Vertebrata</taxon>
        <taxon>Euteleostomi</taxon>
        <taxon>Actinopterygii</taxon>
        <taxon>Neopterygii</taxon>
        <taxon>Teleostei</taxon>
        <taxon>Neoteleostei</taxon>
        <taxon>Acanthomorphata</taxon>
        <taxon>Eupercaria</taxon>
        <taxon>Tetraodontiformes</taxon>
        <taxon>Tetradontoidea</taxon>
        <taxon>Tetraodontidae</taxon>
        <taxon>Tetraodon</taxon>
    </lineage>
</organism>
<reference evidence="4" key="2">
    <citation type="submission" date="2025-08" db="UniProtKB">
        <authorList>
            <consortium name="Ensembl"/>
        </authorList>
    </citation>
    <scope>IDENTIFICATION</scope>
</reference>
<feature type="domain" description="BPTI/Kunitz inhibitor" evidence="3">
    <location>
        <begin position="89"/>
        <end position="139"/>
    </location>
</feature>
<dbReference type="PANTHER" id="PTHR10083">
    <property type="entry name" value="KUNITZ-TYPE PROTEASE INHIBITOR-RELATED"/>
    <property type="match status" value="1"/>
</dbReference>
<keyword evidence="5" id="KW-1185">Reference proteome</keyword>
<dbReference type="GO" id="GO:0005615">
    <property type="term" value="C:extracellular space"/>
    <property type="evidence" value="ECO:0007669"/>
    <property type="project" value="TreeGrafter"/>
</dbReference>
<evidence type="ECO:0000256" key="1">
    <source>
        <dbReference type="ARBA" id="ARBA00023157"/>
    </source>
</evidence>
<dbReference type="InParanoid" id="H3C3T1"/>
<dbReference type="SUPFAM" id="SSF57362">
    <property type="entry name" value="BPTI-like"/>
    <property type="match status" value="2"/>
</dbReference>
<dbReference type="Gene3D" id="4.10.410.10">
    <property type="entry name" value="Pancreatic trypsin inhibitor Kunitz domain"/>
    <property type="match status" value="2"/>
</dbReference>
<dbReference type="PRINTS" id="PR00759">
    <property type="entry name" value="BASICPTASE"/>
</dbReference>
<dbReference type="Proteomes" id="UP000007303">
    <property type="component" value="Unassembled WGS sequence"/>
</dbReference>
<dbReference type="GO" id="GO:0004867">
    <property type="term" value="F:serine-type endopeptidase inhibitor activity"/>
    <property type="evidence" value="ECO:0007669"/>
    <property type="project" value="InterPro"/>
</dbReference>
<sequence>MNYLLVLGTLVAFCESQSIPEFCLLPKNEGKGSTFNFALYYDAAQDLCSPFIYKGEGGNGNRFANERDCMRNCSSNAEKFYPMDASLACHFKKESGKCGGQLLRFYYDPFNAKCKKFQWTGCVGNGNRFLTPEICNTTCAGIHGEHKVTHVQFTFSMVVTKLLCFLEHGEQEEEDEPDTPVGQ</sequence>
<dbReference type="PROSITE" id="PS00280">
    <property type="entry name" value="BPTI_KUNITZ_1"/>
    <property type="match status" value="1"/>
</dbReference>
<name>H3C3T1_TETNG</name>